<feature type="non-terminal residue" evidence="2">
    <location>
        <position position="59"/>
    </location>
</feature>
<feature type="region of interest" description="Disordered" evidence="1">
    <location>
        <begin position="1"/>
        <end position="26"/>
    </location>
</feature>
<feature type="non-terminal residue" evidence="2">
    <location>
        <position position="1"/>
    </location>
</feature>
<accession>A0ABS8SQV0</accession>
<gene>
    <name evidence="2" type="ORF">HAX54_045466</name>
</gene>
<sequence length="59" mass="6596">TTDAADISPRRRDCDSDSTCTAAETERQNGRLKAEVRLGVAVIQQQLLHSFVDEVVYFL</sequence>
<evidence type="ECO:0000256" key="1">
    <source>
        <dbReference type="SAM" id="MobiDB-lite"/>
    </source>
</evidence>
<name>A0ABS8SQV0_DATST</name>
<proteinExistence type="predicted"/>
<reference evidence="2 3" key="1">
    <citation type="journal article" date="2021" name="BMC Genomics">
        <title>Datura genome reveals duplications of psychoactive alkaloid biosynthetic genes and high mutation rate following tissue culture.</title>
        <authorList>
            <person name="Rajewski A."/>
            <person name="Carter-House D."/>
            <person name="Stajich J."/>
            <person name="Litt A."/>
        </authorList>
    </citation>
    <scope>NUCLEOTIDE SEQUENCE [LARGE SCALE GENOMIC DNA]</scope>
    <source>
        <strain evidence="2">AR-01</strain>
    </source>
</reference>
<dbReference type="Proteomes" id="UP000823775">
    <property type="component" value="Unassembled WGS sequence"/>
</dbReference>
<evidence type="ECO:0000313" key="3">
    <source>
        <dbReference type="Proteomes" id="UP000823775"/>
    </source>
</evidence>
<dbReference type="EMBL" id="JACEIK010000704">
    <property type="protein sequence ID" value="MCD7461188.1"/>
    <property type="molecule type" value="Genomic_DNA"/>
</dbReference>
<protein>
    <submittedName>
        <fullName evidence="2">Uncharacterized protein</fullName>
    </submittedName>
</protein>
<comment type="caution">
    <text evidence="2">The sequence shown here is derived from an EMBL/GenBank/DDBJ whole genome shotgun (WGS) entry which is preliminary data.</text>
</comment>
<keyword evidence="3" id="KW-1185">Reference proteome</keyword>
<evidence type="ECO:0000313" key="2">
    <source>
        <dbReference type="EMBL" id="MCD7461188.1"/>
    </source>
</evidence>
<organism evidence="2 3">
    <name type="scientific">Datura stramonium</name>
    <name type="common">Jimsonweed</name>
    <name type="synonym">Common thornapple</name>
    <dbReference type="NCBI Taxonomy" id="4076"/>
    <lineage>
        <taxon>Eukaryota</taxon>
        <taxon>Viridiplantae</taxon>
        <taxon>Streptophyta</taxon>
        <taxon>Embryophyta</taxon>
        <taxon>Tracheophyta</taxon>
        <taxon>Spermatophyta</taxon>
        <taxon>Magnoliopsida</taxon>
        <taxon>eudicotyledons</taxon>
        <taxon>Gunneridae</taxon>
        <taxon>Pentapetalae</taxon>
        <taxon>asterids</taxon>
        <taxon>lamiids</taxon>
        <taxon>Solanales</taxon>
        <taxon>Solanaceae</taxon>
        <taxon>Solanoideae</taxon>
        <taxon>Datureae</taxon>
        <taxon>Datura</taxon>
    </lineage>
</organism>